<keyword evidence="3" id="KW-1185">Reference proteome</keyword>
<dbReference type="Pfam" id="PF26136">
    <property type="entry name" value="SCO6045_C"/>
    <property type="match status" value="1"/>
</dbReference>
<accession>A0A6I8LNI2</accession>
<dbReference type="InterPro" id="IPR058711">
    <property type="entry name" value="SCO6045-like_C"/>
</dbReference>
<evidence type="ECO:0000313" key="2">
    <source>
        <dbReference type="EMBL" id="VVJ17076.1"/>
    </source>
</evidence>
<sequence>MPGRPTSGGDGVSRVDLAAQQAALLRALLADGPAPPGFDTARLRVEAQVLRRKHGRVLAYQRPELAEQLGERFGPLFAEFAAGRPKRDAERSGAYADAFVEWLIEGGHVAKPRRGWVSRLRRR</sequence>
<dbReference type="EMBL" id="CABVGP010000001">
    <property type="protein sequence ID" value="VVJ17076.1"/>
    <property type="molecule type" value="Genomic_DNA"/>
</dbReference>
<protein>
    <submittedName>
        <fullName evidence="2">Uncharacterized protein conserved in bacteria</fullName>
    </submittedName>
</protein>
<proteinExistence type="predicted"/>
<name>A0A6I8LNI2_9PSEU</name>
<reference evidence="2 3" key="1">
    <citation type="submission" date="2019-09" db="EMBL/GenBank/DDBJ databases">
        <authorList>
            <person name="Leyn A S."/>
        </authorList>
    </citation>
    <scope>NUCLEOTIDE SEQUENCE [LARGE SCALE GENOMIC DNA]</scope>
    <source>
        <strain evidence="2">AA231_1</strain>
    </source>
</reference>
<dbReference type="Proteomes" id="UP000399805">
    <property type="component" value="Unassembled WGS sequence"/>
</dbReference>
<gene>
    <name evidence="2" type="ORF">AA23TX_02097</name>
</gene>
<feature type="domain" description="SCO6045-like C-terminal" evidence="1">
    <location>
        <begin position="18"/>
        <end position="104"/>
    </location>
</feature>
<evidence type="ECO:0000259" key="1">
    <source>
        <dbReference type="Pfam" id="PF26136"/>
    </source>
</evidence>
<evidence type="ECO:0000313" key="3">
    <source>
        <dbReference type="Proteomes" id="UP000399805"/>
    </source>
</evidence>
<dbReference type="AlphaFoldDB" id="A0A6I8LNI2"/>
<organism evidence="2 3">
    <name type="scientific">Amycolatopsis camponoti</name>
    <dbReference type="NCBI Taxonomy" id="2606593"/>
    <lineage>
        <taxon>Bacteria</taxon>
        <taxon>Bacillati</taxon>
        <taxon>Actinomycetota</taxon>
        <taxon>Actinomycetes</taxon>
        <taxon>Pseudonocardiales</taxon>
        <taxon>Pseudonocardiaceae</taxon>
        <taxon>Amycolatopsis</taxon>
    </lineage>
</organism>